<dbReference type="RefSeq" id="WP_166917862.1">
    <property type="nucleotide sequence ID" value="NZ_JAASRN010000001.1"/>
</dbReference>
<accession>A0A846MM61</accession>
<organism evidence="1 2">
    <name type="scientific">Thermonema lapsum</name>
    <dbReference type="NCBI Taxonomy" id="28195"/>
    <lineage>
        <taxon>Bacteria</taxon>
        <taxon>Pseudomonadati</taxon>
        <taxon>Bacteroidota</taxon>
        <taxon>Cytophagia</taxon>
        <taxon>Cytophagales</taxon>
        <taxon>Thermonemataceae</taxon>
        <taxon>Thermonema</taxon>
    </lineage>
</organism>
<reference evidence="1 2" key="1">
    <citation type="submission" date="2020-03" db="EMBL/GenBank/DDBJ databases">
        <title>Genomic Encyclopedia of Type Strains, Phase IV (KMG-IV): sequencing the most valuable type-strain genomes for metagenomic binning, comparative biology and taxonomic classification.</title>
        <authorList>
            <person name="Goeker M."/>
        </authorList>
    </citation>
    <scope>NUCLEOTIDE SEQUENCE [LARGE SCALE GENOMIC DNA]</scope>
    <source>
        <strain evidence="1 2">DSM 5718</strain>
    </source>
</reference>
<protein>
    <submittedName>
        <fullName evidence="1">Thiamine pyrophosphokinase</fullName>
    </submittedName>
</protein>
<evidence type="ECO:0000313" key="1">
    <source>
        <dbReference type="EMBL" id="NIK72535.1"/>
    </source>
</evidence>
<name>A0A846MM61_9BACT</name>
<comment type="caution">
    <text evidence="1">The sequence shown here is derived from an EMBL/GenBank/DDBJ whole genome shotgun (WGS) entry which is preliminary data.</text>
</comment>
<dbReference type="AlphaFoldDB" id="A0A846MM61"/>
<proteinExistence type="predicted"/>
<keyword evidence="2" id="KW-1185">Reference proteome</keyword>
<keyword evidence="1" id="KW-0418">Kinase</keyword>
<dbReference type="EMBL" id="JAASRN010000001">
    <property type="protein sequence ID" value="NIK72535.1"/>
    <property type="molecule type" value="Genomic_DNA"/>
</dbReference>
<evidence type="ECO:0000313" key="2">
    <source>
        <dbReference type="Proteomes" id="UP000537126"/>
    </source>
</evidence>
<gene>
    <name evidence="1" type="ORF">FHS56_000021</name>
</gene>
<sequence length="57" mass="6966">MIYVATKKENTTFVAFISKNKKRLQEKGLKYPRKFHTEQQAIMWINENFLVNEKRYI</sequence>
<dbReference type="GO" id="GO:0016301">
    <property type="term" value="F:kinase activity"/>
    <property type="evidence" value="ECO:0007669"/>
    <property type="project" value="UniProtKB-KW"/>
</dbReference>
<dbReference type="Proteomes" id="UP000537126">
    <property type="component" value="Unassembled WGS sequence"/>
</dbReference>
<keyword evidence="1" id="KW-0808">Transferase</keyword>